<sequence>MIAESQDYITYNTSSSIQEIQLFGQKLTSFKKQQKEENSKSFKQIQIVGITAQPLIQDTYINFPSELILTNDGALRFFHSQNWLSFGFQQNHIADVKQLKSLGVVQISFEKKGLQQYFQMDQALQIIKKIPTIQYASAEKLIQKYYNLAYFFKNVIQNTDEYIQNLREYEFLQFKNVCYNFMKQYTQQQSVSKMYSYSLGRLSLQSKEIETIEVGYSQEYLDFLGLSYDNLSHIALRKQRIDLIQNVQDITNQSLKAIQKITSCGNKQDDYSESEIVTFDGFPIKIYQKKNIFSELFKHQQTYGIDQQFFLAITEIDLDLKDLENLIMYRQRIYENNEKLSIDDFLRKELSYKFEDVEYSVHSQAFVDKFYNENVQSLKKLLQMDELNHLRCKFKYIDKNTYNKKNI</sequence>
<dbReference type="Proteomes" id="UP000009168">
    <property type="component" value="Unassembled WGS sequence"/>
</dbReference>
<dbReference type="AlphaFoldDB" id="I7MMR1"/>
<reference evidence="2" key="1">
    <citation type="journal article" date="2006" name="PLoS Biol.">
        <title>Macronuclear genome sequence of the ciliate Tetrahymena thermophila, a model eukaryote.</title>
        <authorList>
            <person name="Eisen J.A."/>
            <person name="Coyne R.S."/>
            <person name="Wu M."/>
            <person name="Wu D."/>
            <person name="Thiagarajan M."/>
            <person name="Wortman J.R."/>
            <person name="Badger J.H."/>
            <person name="Ren Q."/>
            <person name="Amedeo P."/>
            <person name="Jones K.M."/>
            <person name="Tallon L.J."/>
            <person name="Delcher A.L."/>
            <person name="Salzberg S.L."/>
            <person name="Silva J.C."/>
            <person name="Haas B.J."/>
            <person name="Majoros W.H."/>
            <person name="Farzad M."/>
            <person name="Carlton J.M."/>
            <person name="Smith R.K. Jr."/>
            <person name="Garg J."/>
            <person name="Pearlman R.E."/>
            <person name="Karrer K.M."/>
            <person name="Sun L."/>
            <person name="Manning G."/>
            <person name="Elde N.C."/>
            <person name="Turkewitz A.P."/>
            <person name="Asai D.J."/>
            <person name="Wilkes D.E."/>
            <person name="Wang Y."/>
            <person name="Cai H."/>
            <person name="Collins K."/>
            <person name="Stewart B.A."/>
            <person name="Lee S.R."/>
            <person name="Wilamowska K."/>
            <person name="Weinberg Z."/>
            <person name="Ruzzo W.L."/>
            <person name="Wloga D."/>
            <person name="Gaertig J."/>
            <person name="Frankel J."/>
            <person name="Tsao C.-C."/>
            <person name="Gorovsky M.A."/>
            <person name="Keeling P.J."/>
            <person name="Waller R.F."/>
            <person name="Patron N.J."/>
            <person name="Cherry J.M."/>
            <person name="Stover N.A."/>
            <person name="Krieger C.J."/>
            <person name="del Toro C."/>
            <person name="Ryder H.F."/>
            <person name="Williamson S.C."/>
            <person name="Barbeau R.A."/>
            <person name="Hamilton E.P."/>
            <person name="Orias E."/>
        </authorList>
    </citation>
    <scope>NUCLEOTIDE SEQUENCE [LARGE SCALE GENOMIC DNA]</scope>
    <source>
        <strain evidence="2">SB210</strain>
    </source>
</reference>
<evidence type="ECO:0000313" key="2">
    <source>
        <dbReference type="Proteomes" id="UP000009168"/>
    </source>
</evidence>
<accession>I7MMR1</accession>
<organism evidence="1 2">
    <name type="scientific">Tetrahymena thermophila (strain SB210)</name>
    <dbReference type="NCBI Taxonomy" id="312017"/>
    <lineage>
        <taxon>Eukaryota</taxon>
        <taxon>Sar</taxon>
        <taxon>Alveolata</taxon>
        <taxon>Ciliophora</taxon>
        <taxon>Intramacronucleata</taxon>
        <taxon>Oligohymenophorea</taxon>
        <taxon>Hymenostomatida</taxon>
        <taxon>Tetrahymenina</taxon>
        <taxon>Tetrahymenidae</taxon>
        <taxon>Tetrahymena</taxon>
    </lineage>
</organism>
<evidence type="ECO:0000313" key="1">
    <source>
        <dbReference type="EMBL" id="EAS06237.2"/>
    </source>
</evidence>
<dbReference type="RefSeq" id="XP_001026482.2">
    <property type="nucleotide sequence ID" value="XM_001026482.2"/>
</dbReference>
<dbReference type="GeneID" id="7830622"/>
<dbReference type="InParanoid" id="I7MMR1"/>
<dbReference type="KEGG" id="tet:TTHERM_00327190"/>
<proteinExistence type="predicted"/>
<dbReference type="EMBL" id="GG662299">
    <property type="protein sequence ID" value="EAS06237.2"/>
    <property type="molecule type" value="Genomic_DNA"/>
</dbReference>
<protein>
    <submittedName>
        <fullName evidence="1">Uncharacterized protein</fullName>
    </submittedName>
</protein>
<keyword evidence="2" id="KW-1185">Reference proteome</keyword>
<gene>
    <name evidence="1" type="ORF">TTHERM_00327190</name>
</gene>
<name>I7MMR1_TETTS</name>